<geneLocation type="plasmid" evidence="1">
    <name>pRGRH0645</name>
</geneLocation>
<reference evidence="1" key="2">
    <citation type="submission" date="2015-07" db="EMBL/GenBank/DDBJ databases">
        <title>Plasmids, circular viruses and viroids from rat gut.</title>
        <authorList>
            <person name="Jorgensen T.J."/>
            <person name="Hansen M.A."/>
            <person name="Xu Z."/>
            <person name="Tabak M.A."/>
            <person name="Sorensen S.J."/>
            <person name="Hansen L.H."/>
        </authorList>
    </citation>
    <scope>NUCLEOTIDE SEQUENCE</scope>
    <source>
        <plasmid evidence="1">pRGRH0645</plasmid>
    </source>
</reference>
<organism evidence="1">
    <name type="scientific">uncultured prokaryote</name>
    <dbReference type="NCBI Taxonomy" id="198431"/>
    <lineage>
        <taxon>unclassified sequences</taxon>
        <taxon>environmental samples</taxon>
    </lineage>
</organism>
<proteinExistence type="predicted"/>
<dbReference type="Gene3D" id="3.30.930.30">
    <property type="match status" value="1"/>
</dbReference>
<dbReference type="GO" id="GO:0003677">
    <property type="term" value="F:DNA binding"/>
    <property type="evidence" value="ECO:0007669"/>
    <property type="project" value="InterPro"/>
</dbReference>
<keyword evidence="1" id="KW-0614">Plasmid</keyword>
<dbReference type="GO" id="GO:0006310">
    <property type="term" value="P:DNA recombination"/>
    <property type="evidence" value="ECO:0007669"/>
    <property type="project" value="InterPro"/>
</dbReference>
<accession>A0A0H5Q262</accession>
<evidence type="ECO:0008006" key="2">
    <source>
        <dbReference type="Google" id="ProtNLM"/>
    </source>
</evidence>
<evidence type="ECO:0000313" key="1">
    <source>
        <dbReference type="EMBL" id="CRY95504.1"/>
    </source>
</evidence>
<name>A0A0H5Q262_9ZZZZ</name>
<dbReference type="InterPro" id="IPR001668">
    <property type="entry name" value="Mob_Pre"/>
</dbReference>
<protein>
    <recommendedName>
        <fullName evidence="2">Plasmid recombination enzyme</fullName>
    </recommendedName>
</protein>
<sequence length="360" mass="40273">MSIEDTNDIVHGQFVRIQTYARVASKKAQQHENAKAAAKGKAAKTVWNSADVIAEALRDVGACGHVLEPLPPVFHYGTEARMRGLVVELEGVANAIYERTGKRPRKDTSHLLAGVLSYPDDAPKGARYDEWRERSIKWLHKRYGSNLVAILEHQDEQNPHLHWYCIEPEGLDVKRLHEGWVAKKDGQDYRDAMRLVQDDYHRDVGAYVGLLRIGPGGKRLERDEYMAMKADAEQTRTMLHDIEAKNEANEAERIRVAQLAKDGQAEFDRLQRMGQNMATNMVAMAQRRAAEHASMLNQQSEQLTAYGAELAESAKRIEEASGHLVQIEVAKPPQMAPKRAVGIERPTAATTWTGDTPGLG</sequence>
<dbReference type="AlphaFoldDB" id="A0A0H5Q262"/>
<reference evidence="1" key="1">
    <citation type="submission" date="2015-06" db="EMBL/GenBank/DDBJ databases">
        <authorList>
            <person name="Joergensen T."/>
        </authorList>
    </citation>
    <scope>NUCLEOTIDE SEQUENCE</scope>
    <source>
        <plasmid evidence="1">pRGRH0645</plasmid>
    </source>
</reference>
<dbReference type="Pfam" id="PF01076">
    <property type="entry name" value="Mob_Pre"/>
    <property type="match status" value="1"/>
</dbReference>
<dbReference type="EMBL" id="LN853271">
    <property type="protein sequence ID" value="CRY95504.1"/>
    <property type="molecule type" value="Genomic_DNA"/>
</dbReference>
<dbReference type="CDD" id="cd17242">
    <property type="entry name" value="MobM_relaxase"/>
    <property type="match status" value="1"/>
</dbReference>